<organism evidence="1">
    <name type="scientific">Anguilla anguilla</name>
    <name type="common">European freshwater eel</name>
    <name type="synonym">Muraena anguilla</name>
    <dbReference type="NCBI Taxonomy" id="7936"/>
    <lineage>
        <taxon>Eukaryota</taxon>
        <taxon>Metazoa</taxon>
        <taxon>Chordata</taxon>
        <taxon>Craniata</taxon>
        <taxon>Vertebrata</taxon>
        <taxon>Euteleostomi</taxon>
        <taxon>Actinopterygii</taxon>
        <taxon>Neopterygii</taxon>
        <taxon>Teleostei</taxon>
        <taxon>Anguilliformes</taxon>
        <taxon>Anguillidae</taxon>
        <taxon>Anguilla</taxon>
    </lineage>
</organism>
<sequence>MTLISVLCKAFCGPSARFLPCTQGAQHAL</sequence>
<accession>A0A0E9S3R6</accession>
<reference evidence="1" key="1">
    <citation type="submission" date="2014-11" db="EMBL/GenBank/DDBJ databases">
        <authorList>
            <person name="Amaro Gonzalez C."/>
        </authorList>
    </citation>
    <scope>NUCLEOTIDE SEQUENCE</scope>
</reference>
<name>A0A0E9S3R6_ANGAN</name>
<protein>
    <submittedName>
        <fullName evidence="1">Uncharacterized protein</fullName>
    </submittedName>
</protein>
<dbReference type="EMBL" id="GBXM01073297">
    <property type="protein sequence ID" value="JAH35280.1"/>
    <property type="molecule type" value="Transcribed_RNA"/>
</dbReference>
<evidence type="ECO:0000313" key="1">
    <source>
        <dbReference type="EMBL" id="JAH35280.1"/>
    </source>
</evidence>
<dbReference type="AlphaFoldDB" id="A0A0E9S3R6"/>
<reference evidence="1" key="2">
    <citation type="journal article" date="2015" name="Fish Shellfish Immunol.">
        <title>Early steps in the European eel (Anguilla anguilla)-Vibrio vulnificus interaction in the gills: Role of the RtxA13 toxin.</title>
        <authorList>
            <person name="Callol A."/>
            <person name="Pajuelo D."/>
            <person name="Ebbesson L."/>
            <person name="Teles M."/>
            <person name="MacKenzie S."/>
            <person name="Amaro C."/>
        </authorList>
    </citation>
    <scope>NUCLEOTIDE SEQUENCE</scope>
</reference>
<proteinExistence type="predicted"/>